<dbReference type="STRING" id="743718.Isova_2400"/>
<gene>
    <name evidence="2" type="ordered locus">Isova_2400</name>
</gene>
<dbReference type="Proteomes" id="UP000009236">
    <property type="component" value="Chromosome"/>
</dbReference>
<proteinExistence type="predicted"/>
<sequence>MRRPLALAVAAVVVLVGVAVALWLTRGTDPADETPRDEPSVAASPTGRTTPPAPASVEPTDDAAAPSPDASPDPGQTPADPRARADVVLTFLEWDDATRSVQASGYSVPLEEGGTCRLTLTGPDGRTVTAESEAVPDVASVACGGLSVPRERLTPGAWSATLVYESSTSVGESDVREVSVP</sequence>
<evidence type="ECO:0000313" key="2">
    <source>
        <dbReference type="EMBL" id="AEG45113.1"/>
    </source>
</evidence>
<evidence type="ECO:0000313" key="3">
    <source>
        <dbReference type="Proteomes" id="UP000009236"/>
    </source>
</evidence>
<accession>F6FS16</accession>
<reference evidence="2 3" key="1">
    <citation type="submission" date="2011-05" db="EMBL/GenBank/DDBJ databases">
        <title>Complete sequence of Isoptericola variabilis 225.</title>
        <authorList>
            <consortium name="US DOE Joint Genome Institute"/>
            <person name="Lucas S."/>
            <person name="Han J."/>
            <person name="Lapidus A."/>
            <person name="Cheng J.-F."/>
            <person name="Goodwin L."/>
            <person name="Pitluck S."/>
            <person name="Peters L."/>
            <person name="Mikhailova N."/>
            <person name="Zeytun A."/>
            <person name="Han C."/>
            <person name="Tapia R."/>
            <person name="Land M."/>
            <person name="Hauser L."/>
            <person name="Kyrpides N."/>
            <person name="Ivanova N."/>
            <person name="Pagani I."/>
            <person name="Siebers A."/>
            <person name="Allgaier M."/>
            <person name="Thelen M."/>
            <person name="Hugenholtz P."/>
            <person name="Gladden J."/>
            <person name="Woyke T."/>
        </authorList>
    </citation>
    <scope>NUCLEOTIDE SEQUENCE [LARGE SCALE GENOMIC DNA]</scope>
    <source>
        <strain evidence="3">225</strain>
    </source>
</reference>
<dbReference type="AlphaFoldDB" id="F6FS16"/>
<dbReference type="HOGENOM" id="CLU_114506_0_0_11"/>
<dbReference type="eggNOG" id="ENOG5033C3E">
    <property type="taxonomic scope" value="Bacteria"/>
</dbReference>
<keyword evidence="3" id="KW-1185">Reference proteome</keyword>
<dbReference type="KEGG" id="iva:Isova_2400"/>
<feature type="region of interest" description="Disordered" evidence="1">
    <location>
        <begin position="28"/>
        <end position="84"/>
    </location>
</feature>
<organism evidence="3">
    <name type="scientific">Isoptericola variabilis (strain 225)</name>
    <dbReference type="NCBI Taxonomy" id="743718"/>
    <lineage>
        <taxon>Bacteria</taxon>
        <taxon>Bacillati</taxon>
        <taxon>Actinomycetota</taxon>
        <taxon>Actinomycetes</taxon>
        <taxon>Micrococcales</taxon>
        <taxon>Promicromonosporaceae</taxon>
        <taxon>Isoptericola</taxon>
    </lineage>
</organism>
<feature type="compositionally biased region" description="Low complexity" evidence="1">
    <location>
        <begin position="62"/>
        <end position="74"/>
    </location>
</feature>
<name>F6FS16_ISOV2</name>
<dbReference type="RefSeq" id="WP_013839504.1">
    <property type="nucleotide sequence ID" value="NC_015588.1"/>
</dbReference>
<evidence type="ECO:0000256" key="1">
    <source>
        <dbReference type="SAM" id="MobiDB-lite"/>
    </source>
</evidence>
<dbReference type="EMBL" id="CP002810">
    <property type="protein sequence ID" value="AEG45113.1"/>
    <property type="molecule type" value="Genomic_DNA"/>
</dbReference>
<protein>
    <submittedName>
        <fullName evidence="2">Uncharacterized protein</fullName>
    </submittedName>
</protein>